<reference evidence="3 4" key="1">
    <citation type="submission" date="2018-12" db="EMBL/GenBank/DDBJ databases">
        <authorList>
            <person name="Kim S.-J."/>
            <person name="Jung G.-Y."/>
        </authorList>
    </citation>
    <scope>NUCLEOTIDE SEQUENCE [LARGE SCALE GENOMIC DNA]</scope>
    <source>
        <strain evidence="3 4">03SU3-P</strain>
    </source>
</reference>
<proteinExistence type="predicted"/>
<dbReference type="InterPro" id="IPR002048">
    <property type="entry name" value="EF_hand_dom"/>
</dbReference>
<dbReference type="OrthoDB" id="113323at2"/>
<dbReference type="SMART" id="SM00054">
    <property type="entry name" value="EFh"/>
    <property type="match status" value="3"/>
</dbReference>
<dbReference type="AlphaFoldDB" id="A0A426RS92"/>
<dbReference type="Proteomes" id="UP000268553">
    <property type="component" value="Unassembled WGS sequence"/>
</dbReference>
<organism evidence="3 4">
    <name type="scientific">Sphingorhabdus wooponensis</name>
    <dbReference type="NCBI Taxonomy" id="940136"/>
    <lineage>
        <taxon>Bacteria</taxon>
        <taxon>Pseudomonadati</taxon>
        <taxon>Pseudomonadota</taxon>
        <taxon>Alphaproteobacteria</taxon>
        <taxon>Sphingomonadales</taxon>
        <taxon>Sphingomonadaceae</taxon>
        <taxon>Sphingorhabdus</taxon>
    </lineage>
</organism>
<feature type="signal peptide" evidence="1">
    <location>
        <begin position="1"/>
        <end position="23"/>
    </location>
</feature>
<keyword evidence="4" id="KW-1185">Reference proteome</keyword>
<evidence type="ECO:0000256" key="1">
    <source>
        <dbReference type="SAM" id="SignalP"/>
    </source>
</evidence>
<dbReference type="Pfam" id="PF13202">
    <property type="entry name" value="EF-hand_5"/>
    <property type="match status" value="3"/>
</dbReference>
<comment type="caution">
    <text evidence="3">The sequence shown here is derived from an EMBL/GenBank/DDBJ whole genome shotgun (WGS) entry which is preliminary data.</text>
</comment>
<sequence>MKKLSLYAGIMVLSVTSAAALHAAPVKADSYGNRIVTKAEAMRAADARFAKIDINGDGTLNAADRAAMMAKRFAIMDADNNGAISQSEFMEIHQAGAERRADRRERRMERIGASMRERRQRGRVGTIAMMARADTNGDKAVSQAEYRAAIDARFSKTDANQDGIISIEERQAARKIR</sequence>
<evidence type="ECO:0000313" key="4">
    <source>
        <dbReference type="Proteomes" id="UP000268553"/>
    </source>
</evidence>
<evidence type="ECO:0000259" key="2">
    <source>
        <dbReference type="PROSITE" id="PS50222"/>
    </source>
</evidence>
<dbReference type="InterPro" id="IPR011992">
    <property type="entry name" value="EF-hand-dom_pair"/>
</dbReference>
<dbReference type="PROSITE" id="PS50222">
    <property type="entry name" value="EF_HAND_2"/>
    <property type="match status" value="1"/>
</dbReference>
<dbReference type="EMBL" id="RWJI01000001">
    <property type="protein sequence ID" value="RRQ51870.1"/>
    <property type="molecule type" value="Genomic_DNA"/>
</dbReference>
<feature type="chain" id="PRO_5019366318" description="EF-hand domain-containing protein" evidence="1">
    <location>
        <begin position="24"/>
        <end position="177"/>
    </location>
</feature>
<evidence type="ECO:0000313" key="3">
    <source>
        <dbReference type="EMBL" id="RRQ51870.1"/>
    </source>
</evidence>
<dbReference type="SUPFAM" id="SSF47473">
    <property type="entry name" value="EF-hand"/>
    <property type="match status" value="1"/>
</dbReference>
<protein>
    <recommendedName>
        <fullName evidence="2">EF-hand domain-containing protein</fullName>
    </recommendedName>
</protein>
<gene>
    <name evidence="3" type="ORF">D7D48_03030</name>
</gene>
<feature type="domain" description="EF-hand" evidence="2">
    <location>
        <begin position="64"/>
        <end position="99"/>
    </location>
</feature>
<dbReference type="PROSITE" id="PS00018">
    <property type="entry name" value="EF_HAND_1"/>
    <property type="match status" value="1"/>
</dbReference>
<dbReference type="InterPro" id="IPR018247">
    <property type="entry name" value="EF_Hand_1_Ca_BS"/>
</dbReference>
<dbReference type="GO" id="GO:0005509">
    <property type="term" value="F:calcium ion binding"/>
    <property type="evidence" value="ECO:0007669"/>
    <property type="project" value="InterPro"/>
</dbReference>
<name>A0A426RS92_9SPHN</name>
<accession>A0A426RS92</accession>
<dbReference type="RefSeq" id="WP_125229886.1">
    <property type="nucleotide sequence ID" value="NZ_RWJI01000001.1"/>
</dbReference>
<dbReference type="Gene3D" id="1.10.238.10">
    <property type="entry name" value="EF-hand"/>
    <property type="match status" value="2"/>
</dbReference>
<keyword evidence="1" id="KW-0732">Signal</keyword>